<keyword evidence="4" id="KW-0808">Transferase</keyword>
<dbReference type="GO" id="GO:0005737">
    <property type="term" value="C:cytoplasm"/>
    <property type="evidence" value="ECO:0007669"/>
    <property type="project" value="TreeGrafter"/>
</dbReference>
<dbReference type="SUPFAM" id="SSF103243">
    <property type="entry name" value="KA1-like"/>
    <property type="match status" value="1"/>
</dbReference>
<keyword evidence="6 14" id="KW-0418">Kinase</keyword>
<dbReference type="PROSITE" id="PS00107">
    <property type="entry name" value="PROTEIN_KINASE_ATP"/>
    <property type="match status" value="1"/>
</dbReference>
<evidence type="ECO:0000256" key="5">
    <source>
        <dbReference type="ARBA" id="ARBA00022741"/>
    </source>
</evidence>
<dbReference type="GO" id="GO:0035556">
    <property type="term" value="P:intracellular signal transduction"/>
    <property type="evidence" value="ECO:0007669"/>
    <property type="project" value="TreeGrafter"/>
</dbReference>
<dbReference type="EC" id="2.7.11.1" evidence="2"/>
<feature type="region of interest" description="Disordered" evidence="11">
    <location>
        <begin position="518"/>
        <end position="635"/>
    </location>
</feature>
<feature type="compositionally biased region" description="Basic residues" evidence="11">
    <location>
        <begin position="917"/>
        <end position="926"/>
    </location>
</feature>
<name>A0A165EFC2_EXIGL</name>
<dbReference type="PROSITE" id="PS50011">
    <property type="entry name" value="PROTEIN_KINASE_DOM"/>
    <property type="match status" value="1"/>
</dbReference>
<dbReference type="PANTHER" id="PTHR24346:SF82">
    <property type="entry name" value="KP78A-RELATED"/>
    <property type="match status" value="1"/>
</dbReference>
<evidence type="ECO:0000259" key="12">
    <source>
        <dbReference type="PROSITE" id="PS50011"/>
    </source>
</evidence>
<keyword evidence="15" id="KW-1185">Reference proteome</keyword>
<feature type="region of interest" description="Disordered" evidence="11">
    <location>
        <begin position="86"/>
        <end position="105"/>
    </location>
</feature>
<dbReference type="SMART" id="SM00220">
    <property type="entry name" value="S_TKc"/>
    <property type="match status" value="1"/>
</dbReference>
<evidence type="ECO:0000313" key="15">
    <source>
        <dbReference type="Proteomes" id="UP000077266"/>
    </source>
</evidence>
<feature type="compositionally biased region" description="Polar residues" evidence="11">
    <location>
        <begin position="475"/>
        <end position="486"/>
    </location>
</feature>
<feature type="domain" description="Protein kinase" evidence="12">
    <location>
        <begin position="54"/>
        <end position="322"/>
    </location>
</feature>
<protein>
    <recommendedName>
        <fullName evidence="2">non-specific serine/threonine protein kinase</fullName>
        <ecNumber evidence="2">2.7.11.1</ecNumber>
    </recommendedName>
</protein>
<keyword evidence="5 10" id="KW-0547">Nucleotide-binding</keyword>
<dbReference type="FunFam" id="1.10.510.10:FF:000571">
    <property type="entry name" value="Maternal embryonic leucine zipper kinase"/>
    <property type="match status" value="1"/>
</dbReference>
<feature type="region of interest" description="Disordered" evidence="11">
    <location>
        <begin position="727"/>
        <end position="859"/>
    </location>
</feature>
<dbReference type="PROSITE" id="PS50032">
    <property type="entry name" value="KA1"/>
    <property type="match status" value="1"/>
</dbReference>
<dbReference type="OrthoDB" id="193931at2759"/>
<evidence type="ECO:0000256" key="2">
    <source>
        <dbReference type="ARBA" id="ARBA00012513"/>
    </source>
</evidence>
<dbReference type="InterPro" id="IPR028375">
    <property type="entry name" value="KA1/Ssp2_C"/>
</dbReference>
<proteinExistence type="inferred from homology"/>
<dbReference type="Pfam" id="PF00069">
    <property type="entry name" value="Pkinase"/>
    <property type="match status" value="1"/>
</dbReference>
<feature type="compositionally biased region" description="Basic and acidic residues" evidence="11">
    <location>
        <begin position="518"/>
        <end position="544"/>
    </location>
</feature>
<accession>A0A165EFC2</accession>
<feature type="binding site" evidence="10">
    <location>
        <position position="83"/>
    </location>
    <ligand>
        <name>ATP</name>
        <dbReference type="ChEBI" id="CHEBI:30616"/>
    </ligand>
</feature>
<feature type="compositionally biased region" description="Basic and acidic residues" evidence="11">
    <location>
        <begin position="847"/>
        <end position="859"/>
    </location>
</feature>
<evidence type="ECO:0000256" key="10">
    <source>
        <dbReference type="PROSITE-ProRule" id="PRU10141"/>
    </source>
</evidence>
<evidence type="ECO:0000313" key="14">
    <source>
        <dbReference type="EMBL" id="KZV86806.1"/>
    </source>
</evidence>
<dbReference type="STRING" id="1314781.A0A165EFC2"/>
<dbReference type="GO" id="GO:0106310">
    <property type="term" value="F:protein serine kinase activity"/>
    <property type="evidence" value="ECO:0007669"/>
    <property type="project" value="RHEA"/>
</dbReference>
<feature type="region of interest" description="Disordered" evidence="11">
    <location>
        <begin position="455"/>
        <end position="496"/>
    </location>
</feature>
<dbReference type="InterPro" id="IPR008271">
    <property type="entry name" value="Ser/Thr_kinase_AS"/>
</dbReference>
<feature type="region of interest" description="Disordered" evidence="11">
    <location>
        <begin position="909"/>
        <end position="962"/>
    </location>
</feature>
<dbReference type="InParanoid" id="A0A165EFC2"/>
<evidence type="ECO:0000256" key="11">
    <source>
        <dbReference type="SAM" id="MobiDB-lite"/>
    </source>
</evidence>
<comment type="similarity">
    <text evidence="1">Belongs to the protein kinase superfamily. CAMK Ser/Thr protein kinase family. NIM1 subfamily.</text>
</comment>
<dbReference type="Gene3D" id="1.10.510.10">
    <property type="entry name" value="Transferase(Phosphotransferase) domain 1"/>
    <property type="match status" value="1"/>
</dbReference>
<feature type="region of interest" description="Disordered" evidence="11">
    <location>
        <begin position="1"/>
        <end position="46"/>
    </location>
</feature>
<dbReference type="InterPro" id="IPR017441">
    <property type="entry name" value="Protein_kinase_ATP_BS"/>
</dbReference>
<dbReference type="FunCoup" id="A0A165EFC2">
    <property type="interactions" value="149"/>
</dbReference>
<evidence type="ECO:0000256" key="3">
    <source>
        <dbReference type="ARBA" id="ARBA00022527"/>
    </source>
</evidence>
<evidence type="ECO:0000256" key="4">
    <source>
        <dbReference type="ARBA" id="ARBA00022679"/>
    </source>
</evidence>
<evidence type="ECO:0000259" key="13">
    <source>
        <dbReference type="PROSITE" id="PS50032"/>
    </source>
</evidence>
<dbReference type="InterPro" id="IPR011009">
    <property type="entry name" value="Kinase-like_dom_sf"/>
</dbReference>
<comment type="catalytic activity">
    <reaction evidence="8">
        <text>L-threonyl-[protein] + ATP = O-phospho-L-threonyl-[protein] + ADP + H(+)</text>
        <dbReference type="Rhea" id="RHEA:46608"/>
        <dbReference type="Rhea" id="RHEA-COMP:11060"/>
        <dbReference type="Rhea" id="RHEA-COMP:11605"/>
        <dbReference type="ChEBI" id="CHEBI:15378"/>
        <dbReference type="ChEBI" id="CHEBI:30013"/>
        <dbReference type="ChEBI" id="CHEBI:30616"/>
        <dbReference type="ChEBI" id="CHEBI:61977"/>
        <dbReference type="ChEBI" id="CHEBI:456216"/>
        <dbReference type="EC" id="2.7.11.1"/>
    </reaction>
</comment>
<comment type="catalytic activity">
    <reaction evidence="9">
        <text>L-seryl-[protein] + ATP = O-phospho-L-seryl-[protein] + ADP + H(+)</text>
        <dbReference type="Rhea" id="RHEA:17989"/>
        <dbReference type="Rhea" id="RHEA-COMP:9863"/>
        <dbReference type="Rhea" id="RHEA-COMP:11604"/>
        <dbReference type="ChEBI" id="CHEBI:15378"/>
        <dbReference type="ChEBI" id="CHEBI:29999"/>
        <dbReference type="ChEBI" id="CHEBI:30616"/>
        <dbReference type="ChEBI" id="CHEBI:83421"/>
        <dbReference type="ChEBI" id="CHEBI:456216"/>
        <dbReference type="EC" id="2.7.11.1"/>
    </reaction>
</comment>
<gene>
    <name evidence="14" type="ORF">EXIGLDRAFT_774278</name>
</gene>
<feature type="domain" description="KA1" evidence="13">
    <location>
        <begin position="1026"/>
        <end position="1075"/>
    </location>
</feature>
<feature type="compositionally biased region" description="Basic and acidic residues" evidence="11">
    <location>
        <begin position="949"/>
        <end position="959"/>
    </location>
</feature>
<feature type="compositionally biased region" description="Pro residues" evidence="11">
    <location>
        <begin position="616"/>
        <end position="625"/>
    </location>
</feature>
<dbReference type="EMBL" id="KV426144">
    <property type="protein sequence ID" value="KZV86806.1"/>
    <property type="molecule type" value="Genomic_DNA"/>
</dbReference>
<dbReference type="CDD" id="cd14077">
    <property type="entry name" value="STKc_Kin1_2"/>
    <property type="match status" value="1"/>
</dbReference>
<evidence type="ECO:0000256" key="8">
    <source>
        <dbReference type="ARBA" id="ARBA00047899"/>
    </source>
</evidence>
<keyword evidence="3" id="KW-0723">Serine/threonine-protein kinase</keyword>
<dbReference type="Proteomes" id="UP000077266">
    <property type="component" value="Unassembled WGS sequence"/>
</dbReference>
<feature type="region of interest" description="Disordered" evidence="11">
    <location>
        <begin position="416"/>
        <end position="440"/>
    </location>
</feature>
<organism evidence="14 15">
    <name type="scientific">Exidia glandulosa HHB12029</name>
    <dbReference type="NCBI Taxonomy" id="1314781"/>
    <lineage>
        <taxon>Eukaryota</taxon>
        <taxon>Fungi</taxon>
        <taxon>Dikarya</taxon>
        <taxon>Basidiomycota</taxon>
        <taxon>Agaricomycotina</taxon>
        <taxon>Agaricomycetes</taxon>
        <taxon>Auriculariales</taxon>
        <taxon>Exidiaceae</taxon>
        <taxon>Exidia</taxon>
    </lineage>
</organism>
<reference evidence="14 15" key="1">
    <citation type="journal article" date="2016" name="Mol. Biol. Evol.">
        <title>Comparative Genomics of Early-Diverging Mushroom-Forming Fungi Provides Insights into the Origins of Lignocellulose Decay Capabilities.</title>
        <authorList>
            <person name="Nagy L.G."/>
            <person name="Riley R."/>
            <person name="Tritt A."/>
            <person name="Adam C."/>
            <person name="Daum C."/>
            <person name="Floudas D."/>
            <person name="Sun H."/>
            <person name="Yadav J.S."/>
            <person name="Pangilinan J."/>
            <person name="Larsson K.H."/>
            <person name="Matsuura K."/>
            <person name="Barry K."/>
            <person name="Labutti K."/>
            <person name="Kuo R."/>
            <person name="Ohm R.A."/>
            <person name="Bhattacharya S.S."/>
            <person name="Shirouzu T."/>
            <person name="Yoshinaga Y."/>
            <person name="Martin F.M."/>
            <person name="Grigoriev I.V."/>
            <person name="Hibbett D.S."/>
        </authorList>
    </citation>
    <scope>NUCLEOTIDE SEQUENCE [LARGE SCALE GENOMIC DNA]</scope>
    <source>
        <strain evidence="14 15">HHB12029</strain>
    </source>
</reference>
<dbReference type="PANTHER" id="PTHR24346">
    <property type="entry name" value="MAP/MICROTUBULE AFFINITY-REGULATING KINASE"/>
    <property type="match status" value="1"/>
</dbReference>
<keyword evidence="7 10" id="KW-0067">ATP-binding</keyword>
<evidence type="ECO:0000256" key="9">
    <source>
        <dbReference type="ARBA" id="ARBA00048679"/>
    </source>
</evidence>
<evidence type="ECO:0000256" key="1">
    <source>
        <dbReference type="ARBA" id="ARBA00010791"/>
    </source>
</evidence>
<dbReference type="Gene3D" id="3.30.310.80">
    <property type="entry name" value="Kinase associated domain 1, KA1"/>
    <property type="match status" value="1"/>
</dbReference>
<dbReference type="InterPro" id="IPR001772">
    <property type="entry name" value="KA1_dom"/>
</dbReference>
<evidence type="ECO:0000256" key="7">
    <source>
        <dbReference type="ARBA" id="ARBA00022840"/>
    </source>
</evidence>
<dbReference type="InterPro" id="IPR000719">
    <property type="entry name" value="Prot_kinase_dom"/>
</dbReference>
<feature type="compositionally biased region" description="Low complexity" evidence="11">
    <location>
        <begin position="14"/>
        <end position="40"/>
    </location>
</feature>
<evidence type="ECO:0000256" key="6">
    <source>
        <dbReference type="ARBA" id="ARBA00022777"/>
    </source>
</evidence>
<feature type="compositionally biased region" description="Polar residues" evidence="11">
    <location>
        <begin position="1"/>
        <end position="10"/>
    </location>
</feature>
<dbReference type="GO" id="GO:0004674">
    <property type="term" value="F:protein serine/threonine kinase activity"/>
    <property type="evidence" value="ECO:0007669"/>
    <property type="project" value="UniProtKB-KW"/>
</dbReference>
<dbReference type="AlphaFoldDB" id="A0A165EFC2"/>
<feature type="compositionally biased region" description="Low complexity" evidence="11">
    <location>
        <begin position="455"/>
        <end position="467"/>
    </location>
</feature>
<feature type="compositionally biased region" description="Polar residues" evidence="11">
    <location>
        <begin position="424"/>
        <end position="434"/>
    </location>
</feature>
<dbReference type="GO" id="GO:0000226">
    <property type="term" value="P:microtubule cytoskeleton organization"/>
    <property type="evidence" value="ECO:0007669"/>
    <property type="project" value="TreeGrafter"/>
</dbReference>
<dbReference type="PROSITE" id="PS00108">
    <property type="entry name" value="PROTEIN_KINASE_ST"/>
    <property type="match status" value="1"/>
</dbReference>
<dbReference type="Pfam" id="PF02149">
    <property type="entry name" value="KA1"/>
    <property type="match status" value="1"/>
</dbReference>
<dbReference type="GO" id="GO:0005524">
    <property type="term" value="F:ATP binding"/>
    <property type="evidence" value="ECO:0007669"/>
    <property type="project" value="UniProtKB-UniRule"/>
</dbReference>
<sequence length="1075" mass="115279">MPSTTATAPTAYNAGGEPAPAPPTTATAAAGTTQTDQPAPSARTSSRVRIVGDYALGKTLGAGSMGKVKLAHHVVTGERVAVKIVPRPPPLDPHTAQSPEAAKQAAKDANKELRHVREAAMSMLVQHPYICAMHELLVQPTQYLMVLEYVSGGQMLDYIIAHGRLRERVARKFARQIASALAYCHANSIVHRDLKIENILISHAGDIKLIDFGLSNLYNPAAHLNTFAGSLYFAAPELLNARPYTGPEVDVWSLGVVLYVLVCGRVPFDDQSMPALHAKIKRGVVEYPPWLSADCKSLLSRILVTTPAQRATLAEVLQHPWMNLGYTSTPNLHIPHRTPLRVDELDPAVVRGMSGFEFGSDADIMHKLREILNSESYIRACARHERGTTSASTFATTLGSTSSVDVAMSSASSVNAGSTISSTLDKSNGNGTTKGSRRFSGLNFDHYRRKLFAAAGSGSGSTKDGTSSPPPTIPRNMSSASLTPAESASGLETLDPTRGFHPLISVYFMVREKLERERAAREGDDPRFDQVQHAPQQREKEHHSRAPTMEAVQETSTAATPQPPKEKDKLRVPGGVIAPPQPMRLAGAEHVPSPPSAASATTPRERARLADGVVPPVSPLSPIHPTPDKEKGEPVLKMPPVSAHRRSASVQKTNVPPAPVPAALPQQQAAPTTKVAILPTPPASAPPSKISVAAPGPGIERHHTVQISHSHSTTTSGTSGFVRRFGSITSRRRTSSLVGSPPSMPPPPREPREARNSLAEGEVLSDSEGGPGVGRWGTIGRRWKGAKVGTAGAGRVVSEGTAVHDRRPMSAGVEGVVEEREEDEADQQVLEVPPPASSDVGHQPSRRGREKEREDEEFKAVPLKGSFSVATTSTKGAKALRADVRRTLTRMGIPFREIPGGFECAHEPSVVSDKARAPRQVKKKGSKISIGGPKRRPTEPAPTAPPEKALPDRPADGHESVSSSLVHLAAAARDAVEQEAAAKSKLLKDRTPSPVAVKMAQPPATPIRRDFAAANNDAEKDYEHFMKRSALGVRFEIHIVKVPILPLHGVQFHRVAGDGQQYYMLARRVITELKL</sequence>
<dbReference type="SUPFAM" id="SSF56112">
    <property type="entry name" value="Protein kinase-like (PK-like)"/>
    <property type="match status" value="1"/>
</dbReference>